<feature type="domain" description="NAD(P)-binding" evidence="1">
    <location>
        <begin position="6"/>
        <end position="112"/>
    </location>
</feature>
<comment type="caution">
    <text evidence="2">The sequence shown here is derived from an EMBL/GenBank/DDBJ whole genome shotgun (WGS) entry which is preliminary data.</text>
</comment>
<dbReference type="PANTHER" id="PTHR43162">
    <property type="match status" value="1"/>
</dbReference>
<gene>
    <name evidence="2" type="ORF">ACFPMF_20630</name>
</gene>
<proteinExistence type="predicted"/>
<dbReference type="Proteomes" id="UP001596106">
    <property type="component" value="Unassembled WGS sequence"/>
</dbReference>
<dbReference type="EMBL" id="JBHSMA010000008">
    <property type="protein sequence ID" value="MFC5411740.1"/>
    <property type="molecule type" value="Genomic_DNA"/>
</dbReference>
<keyword evidence="3" id="KW-1185">Reference proteome</keyword>
<dbReference type="InterPro" id="IPR051604">
    <property type="entry name" value="Ergot_Alk_Oxidoreductase"/>
</dbReference>
<accession>A0ABW0IGR3</accession>
<dbReference type="Pfam" id="PF13460">
    <property type="entry name" value="NAD_binding_10"/>
    <property type="match status" value="1"/>
</dbReference>
<dbReference type="RefSeq" id="WP_379848629.1">
    <property type="nucleotide sequence ID" value="NZ_JBHSMA010000008.1"/>
</dbReference>
<dbReference type="InterPro" id="IPR036291">
    <property type="entry name" value="NAD(P)-bd_dom_sf"/>
</dbReference>
<evidence type="ECO:0000313" key="3">
    <source>
        <dbReference type="Proteomes" id="UP001596106"/>
    </source>
</evidence>
<organism evidence="2 3">
    <name type="scientific">Larkinella bovis</name>
    <dbReference type="NCBI Taxonomy" id="683041"/>
    <lineage>
        <taxon>Bacteria</taxon>
        <taxon>Pseudomonadati</taxon>
        <taxon>Bacteroidota</taxon>
        <taxon>Cytophagia</taxon>
        <taxon>Cytophagales</taxon>
        <taxon>Spirosomataceae</taxon>
        <taxon>Larkinella</taxon>
    </lineage>
</organism>
<evidence type="ECO:0000259" key="1">
    <source>
        <dbReference type="Pfam" id="PF13460"/>
    </source>
</evidence>
<name>A0ABW0IGR3_9BACT</name>
<protein>
    <submittedName>
        <fullName evidence="2">NAD(P)H-binding protein</fullName>
    </submittedName>
</protein>
<dbReference type="InterPro" id="IPR016040">
    <property type="entry name" value="NAD(P)-bd_dom"/>
</dbReference>
<dbReference type="PANTHER" id="PTHR43162:SF1">
    <property type="entry name" value="PRESTALK A DIFFERENTIATION PROTEIN A"/>
    <property type="match status" value="1"/>
</dbReference>
<dbReference type="SUPFAM" id="SSF51735">
    <property type="entry name" value="NAD(P)-binding Rossmann-fold domains"/>
    <property type="match status" value="1"/>
</dbReference>
<evidence type="ECO:0000313" key="2">
    <source>
        <dbReference type="EMBL" id="MFC5411740.1"/>
    </source>
</evidence>
<sequence>MYIITGASGNTGKLIAQQLINAGKPVTVVGRTPDPLKVFTDQGVRAAIGQLEDVDFLTETFRGARAVYAMIPPSFVTTDFPSYQNRIADALTSAIRANRVPYAVSLSSFGAHLANHNGMIQGMSRLENQLNAIDWLNVLHLRAGFFFSNFFNNIGFLKQAGLLGGFPISRNVPLAMVHPNDIADAAARYLLALDFTGKTVQFVAGPRDLTLDEAARILGRSIGKPDLNWTTFSYDEAREGLLQAGLQPSLVENYIEYSQRANDGSLSEGFVRNAGNTTPTTLETFAEQEFAPAYRAAV</sequence>
<dbReference type="Gene3D" id="3.90.25.10">
    <property type="entry name" value="UDP-galactose 4-epimerase, domain 1"/>
    <property type="match status" value="1"/>
</dbReference>
<dbReference type="Gene3D" id="3.40.50.720">
    <property type="entry name" value="NAD(P)-binding Rossmann-like Domain"/>
    <property type="match status" value="1"/>
</dbReference>
<reference evidence="3" key="1">
    <citation type="journal article" date="2019" name="Int. J. Syst. Evol. Microbiol.">
        <title>The Global Catalogue of Microorganisms (GCM) 10K type strain sequencing project: providing services to taxonomists for standard genome sequencing and annotation.</title>
        <authorList>
            <consortium name="The Broad Institute Genomics Platform"/>
            <consortium name="The Broad Institute Genome Sequencing Center for Infectious Disease"/>
            <person name="Wu L."/>
            <person name="Ma J."/>
        </authorList>
    </citation>
    <scope>NUCLEOTIDE SEQUENCE [LARGE SCALE GENOMIC DNA]</scope>
    <source>
        <strain evidence="3">CCUG 55250</strain>
    </source>
</reference>